<evidence type="ECO:0000256" key="2">
    <source>
        <dbReference type="SAM" id="MobiDB-lite"/>
    </source>
</evidence>
<evidence type="ECO:0000313" key="4">
    <source>
        <dbReference type="Proteomes" id="UP000008076"/>
    </source>
</evidence>
<keyword evidence="4" id="KW-1185">Reference proteome</keyword>
<accession>B0EJA7</accession>
<dbReference type="RefSeq" id="XP_001738293.1">
    <property type="nucleotide sequence ID" value="XM_001738241.1"/>
</dbReference>
<gene>
    <name evidence="3" type="ORF">EDI_002790</name>
</gene>
<dbReference type="GeneID" id="5883365"/>
<evidence type="ECO:0000313" key="3">
    <source>
        <dbReference type="EMBL" id="EDR25415.1"/>
    </source>
</evidence>
<protein>
    <submittedName>
        <fullName evidence="3">Uncharacterized protein</fullName>
    </submittedName>
</protein>
<dbReference type="KEGG" id="edi:EDI_002790"/>
<dbReference type="AlphaFoldDB" id="B0EJA7"/>
<evidence type="ECO:0000256" key="1">
    <source>
        <dbReference type="SAM" id="Coils"/>
    </source>
</evidence>
<organism evidence="4">
    <name type="scientific">Entamoeba dispar (strain ATCC PRA-260 / SAW760)</name>
    <dbReference type="NCBI Taxonomy" id="370354"/>
    <lineage>
        <taxon>Eukaryota</taxon>
        <taxon>Amoebozoa</taxon>
        <taxon>Evosea</taxon>
        <taxon>Archamoebae</taxon>
        <taxon>Mastigamoebida</taxon>
        <taxon>Entamoebidae</taxon>
        <taxon>Entamoeba</taxon>
    </lineage>
</organism>
<keyword evidence="1" id="KW-0175">Coiled coil</keyword>
<name>B0EJA7_ENTDS</name>
<dbReference type="eggNOG" id="ENOG502R1XH">
    <property type="taxonomic scope" value="Eukaryota"/>
</dbReference>
<dbReference type="OrthoDB" id="30053at2759"/>
<feature type="coiled-coil region" evidence="1">
    <location>
        <begin position="61"/>
        <end position="97"/>
    </location>
</feature>
<proteinExistence type="predicted"/>
<reference evidence="4" key="1">
    <citation type="submission" date="2007-12" db="EMBL/GenBank/DDBJ databases">
        <title>Annotation of Entamoeba dispar SAW760.</title>
        <authorList>
            <person name="Lorenzi H."/>
            <person name="Inman J."/>
            <person name="Schobel S."/>
            <person name="Amedeo P."/>
            <person name="Caler E."/>
        </authorList>
    </citation>
    <scope>NUCLEOTIDE SEQUENCE [LARGE SCALE GENOMIC DNA]</scope>
    <source>
        <strain evidence="4">ATCC PRA-260 / SAW760</strain>
    </source>
</reference>
<dbReference type="EMBL" id="DS549550">
    <property type="protein sequence ID" value="EDR25415.1"/>
    <property type="molecule type" value="Genomic_DNA"/>
</dbReference>
<sequence length="246" mass="28419">MNRQSHLISENIQNGNHPIIVHTPFRMTGTFDGVMSFDHNRFLFNGNAKIIDESAMDMELKDELDKVIDQEEQKITQQQEKQLKEAEEEKIINKQNEEIKEIIPTKELNDEIVISSESEEDNETIVRTTPRVISIHQKLLKEKKPRISSIVKESSDLLPKKESKIESVEPKTEALQGKEPKQMDEQTKEIKPTKEIKATKLVINVNENNKQPEPKEENKKTTFDTITTTTDNFLESLLCLECSFDD</sequence>
<feature type="region of interest" description="Disordered" evidence="2">
    <location>
        <begin position="154"/>
        <end position="192"/>
    </location>
</feature>
<dbReference type="Proteomes" id="UP000008076">
    <property type="component" value="Unassembled WGS sequence"/>
</dbReference>
<dbReference type="VEuPathDB" id="AmoebaDB:EDI_002790"/>
<dbReference type="OMA" id="HPIIVHT"/>